<gene>
    <name evidence="2" type="ORF">GP486_006540</name>
</gene>
<dbReference type="PANTHER" id="PTHR24359:SF1">
    <property type="entry name" value="INHIBITOR OF NUCLEAR FACTOR KAPPA-B KINASE EPSILON SUBUNIT HOMOLOG 1-RELATED"/>
    <property type="match status" value="1"/>
</dbReference>
<dbReference type="PANTHER" id="PTHR24359">
    <property type="entry name" value="SERINE/THREONINE-PROTEIN KINASE SBK1"/>
    <property type="match status" value="1"/>
</dbReference>
<reference evidence="2" key="1">
    <citation type="submission" date="2021-03" db="EMBL/GenBank/DDBJ databases">
        <title>Comparative genomics and phylogenomic investigation of the class Geoglossomycetes provide insights into ecological specialization and systematics.</title>
        <authorList>
            <person name="Melie T."/>
            <person name="Pirro S."/>
            <person name="Miller A.N."/>
            <person name="Quandt A."/>
        </authorList>
    </citation>
    <scope>NUCLEOTIDE SEQUENCE</scope>
    <source>
        <strain evidence="2">CAQ_001_2017</strain>
    </source>
</reference>
<evidence type="ECO:0000259" key="1">
    <source>
        <dbReference type="PROSITE" id="PS50011"/>
    </source>
</evidence>
<accession>A0A9P8L7E3</accession>
<dbReference type="Gene3D" id="1.10.510.10">
    <property type="entry name" value="Transferase(Phosphotransferase) domain 1"/>
    <property type="match status" value="1"/>
</dbReference>
<feature type="domain" description="Protein kinase" evidence="1">
    <location>
        <begin position="1"/>
        <end position="285"/>
    </location>
</feature>
<comment type="caution">
    <text evidence="2">The sequence shown here is derived from an EMBL/GenBank/DDBJ whole genome shotgun (WGS) entry which is preliminary data.</text>
</comment>
<name>A0A9P8L7E3_9PEZI</name>
<dbReference type="GO" id="GO:0005524">
    <property type="term" value="F:ATP binding"/>
    <property type="evidence" value="ECO:0007669"/>
    <property type="project" value="InterPro"/>
</dbReference>
<dbReference type="InterPro" id="IPR000719">
    <property type="entry name" value="Prot_kinase_dom"/>
</dbReference>
<dbReference type="SUPFAM" id="SSF56112">
    <property type="entry name" value="Protein kinase-like (PK-like)"/>
    <property type="match status" value="1"/>
</dbReference>
<evidence type="ECO:0000313" key="3">
    <source>
        <dbReference type="Proteomes" id="UP000750711"/>
    </source>
</evidence>
<dbReference type="Proteomes" id="UP000750711">
    <property type="component" value="Unassembled WGS sequence"/>
</dbReference>
<dbReference type="InterPro" id="IPR008271">
    <property type="entry name" value="Ser/Thr_kinase_AS"/>
</dbReference>
<dbReference type="EMBL" id="JAGHQM010001498">
    <property type="protein sequence ID" value="KAH0553389.1"/>
    <property type="molecule type" value="Genomic_DNA"/>
</dbReference>
<dbReference type="Pfam" id="PF00069">
    <property type="entry name" value="Pkinase"/>
    <property type="match status" value="1"/>
</dbReference>
<dbReference type="AlphaFoldDB" id="A0A9P8L7E3"/>
<proteinExistence type="predicted"/>
<dbReference type="PROSITE" id="PS00108">
    <property type="entry name" value="PROTEIN_KINASE_ST"/>
    <property type="match status" value="1"/>
</dbReference>
<evidence type="ECO:0000313" key="2">
    <source>
        <dbReference type="EMBL" id="KAH0553389.1"/>
    </source>
</evidence>
<dbReference type="SMART" id="SM00220">
    <property type="entry name" value="S_TKc"/>
    <property type="match status" value="1"/>
</dbReference>
<keyword evidence="3" id="KW-1185">Reference proteome</keyword>
<organism evidence="2 3">
    <name type="scientific">Trichoglossum hirsutum</name>
    <dbReference type="NCBI Taxonomy" id="265104"/>
    <lineage>
        <taxon>Eukaryota</taxon>
        <taxon>Fungi</taxon>
        <taxon>Dikarya</taxon>
        <taxon>Ascomycota</taxon>
        <taxon>Pezizomycotina</taxon>
        <taxon>Geoglossomycetes</taxon>
        <taxon>Geoglossales</taxon>
        <taxon>Geoglossaceae</taxon>
        <taxon>Trichoglossum</taxon>
    </lineage>
</organism>
<protein>
    <recommendedName>
        <fullName evidence="1">Protein kinase domain-containing protein</fullName>
    </recommendedName>
</protein>
<dbReference type="PROSITE" id="PS50011">
    <property type="entry name" value="PROTEIN_KINASE_DOM"/>
    <property type="match status" value="1"/>
</dbReference>
<sequence>MYMRPRYEAQALTVKRLFKEEFRLLREVSSWKHTHILKCLAAYKTSSGGPFGCYALVLPHADGGSLHSFLRLSEAPPWLRQSTSTASTSNCGVIFGQTLGIVDALALIHNKMDKTSFIIHRDIKPYNILIRKGVFKLADFEFACIKDAEDTSKTIWWVGTPLYAPPERTLHHAESTGRARDTWAMGCVILEILVLLCSGFSREPAVEKFERERLLSSGNRESKVFSLTMDCVNEWIGHLDGMIEDGVHDHPTDQRKLENILFLVRGMLNPEPKDRMTAATAHDHLRSLANTKAPLLKKKTSGYKEEGS</sequence>
<dbReference type="InterPro" id="IPR011009">
    <property type="entry name" value="Kinase-like_dom_sf"/>
</dbReference>
<dbReference type="GO" id="GO:0004674">
    <property type="term" value="F:protein serine/threonine kinase activity"/>
    <property type="evidence" value="ECO:0007669"/>
    <property type="project" value="TreeGrafter"/>
</dbReference>